<dbReference type="Proteomes" id="UP000631114">
    <property type="component" value="Unassembled WGS sequence"/>
</dbReference>
<sequence>MALVPTYSSLYTKDQVPPLSKSMKLKGRSIADDCSARQKKSKYFCSFYGNRRNDVLHHTTFQNKGKTRQGADVFSTVCQRTSMAFQVTGLHVLCTLRDEENEMSSSLKNKLHTDKHPMTMYASESSSIGRQLEALDSYFGKLRNNSHKQQPSFISSGDSETMPISENELQPSSNIPSKTTDIEAQKGLASLEIYHSKLKAIKSHKTILTTKEMNLMRSEQHVNRDYGSSEEKMVENYVQFEKMDDEPNPKFSQGVQPQEETSDLYLICVLASMNIGVFLFEKASPVKTSDVELLTLPSLYGAKINQLILDGEWWRLVTPMFLHSGIFHVALGFWVLLSFAPQVCKGYGSFTFFLIYLLGGISGNMTSYIHTPEPTVGGTGPIFAIIGAWLIYQFQNKEAIEKEVSESMFRKAVIATALSFVLSNFGPIDNWSHLGAACVGIAYGFLTCPTLQLDNLPSKTDKKNGFALVRHYADPCKSIVTFAVFIVILSSLLLFVEPQVDTLENSFM</sequence>
<dbReference type="FunFam" id="1.20.1540.10:FF:000017">
    <property type="entry name" value="RHOMBOID-like protein 9, chloroplastic"/>
    <property type="match status" value="1"/>
</dbReference>
<keyword evidence="3 7" id="KW-0812">Transmembrane</keyword>
<evidence type="ECO:0000256" key="5">
    <source>
        <dbReference type="ARBA" id="ARBA00023136"/>
    </source>
</evidence>
<feature type="region of interest" description="Disordered" evidence="6">
    <location>
        <begin position="146"/>
        <end position="177"/>
    </location>
</feature>
<evidence type="ECO:0000256" key="1">
    <source>
        <dbReference type="ARBA" id="ARBA00004141"/>
    </source>
</evidence>
<proteinExistence type="inferred from homology"/>
<comment type="subcellular location">
    <subcellularLocation>
        <location evidence="1">Membrane</location>
        <topology evidence="1">Multi-pass membrane protein</topology>
    </subcellularLocation>
</comment>
<keyword evidence="4 7" id="KW-1133">Transmembrane helix</keyword>
<dbReference type="PANTHER" id="PTHR43731:SF30">
    <property type="entry name" value="RHOMBOID-LIKE PROTEIN 9, CHLOROPLASTIC"/>
    <property type="match status" value="1"/>
</dbReference>
<evidence type="ECO:0000256" key="4">
    <source>
        <dbReference type="ARBA" id="ARBA00022989"/>
    </source>
</evidence>
<dbReference type="EMBL" id="JADFTS010000008">
    <property type="protein sequence ID" value="KAF9592013.1"/>
    <property type="molecule type" value="Genomic_DNA"/>
</dbReference>
<dbReference type="GO" id="GO:0016020">
    <property type="term" value="C:membrane"/>
    <property type="evidence" value="ECO:0007669"/>
    <property type="project" value="UniProtKB-SubCell"/>
</dbReference>
<comment type="similarity">
    <text evidence="2">Belongs to the peptidase S54 family.</text>
</comment>
<evidence type="ECO:0000313" key="10">
    <source>
        <dbReference type="Proteomes" id="UP000631114"/>
    </source>
</evidence>
<dbReference type="InterPro" id="IPR050925">
    <property type="entry name" value="Rhomboid_protease_S54"/>
</dbReference>
<dbReference type="Pfam" id="PF01694">
    <property type="entry name" value="Rhomboid"/>
    <property type="match status" value="1"/>
</dbReference>
<gene>
    <name evidence="9" type="ORF">IFM89_011596</name>
</gene>
<organism evidence="9 10">
    <name type="scientific">Coptis chinensis</name>
    <dbReference type="NCBI Taxonomy" id="261450"/>
    <lineage>
        <taxon>Eukaryota</taxon>
        <taxon>Viridiplantae</taxon>
        <taxon>Streptophyta</taxon>
        <taxon>Embryophyta</taxon>
        <taxon>Tracheophyta</taxon>
        <taxon>Spermatophyta</taxon>
        <taxon>Magnoliopsida</taxon>
        <taxon>Ranunculales</taxon>
        <taxon>Ranunculaceae</taxon>
        <taxon>Coptidoideae</taxon>
        <taxon>Coptis</taxon>
    </lineage>
</organism>
<evidence type="ECO:0000256" key="2">
    <source>
        <dbReference type="ARBA" id="ARBA00009045"/>
    </source>
</evidence>
<dbReference type="InterPro" id="IPR035952">
    <property type="entry name" value="Rhomboid-like_sf"/>
</dbReference>
<comment type="caution">
    <text evidence="9">The sequence shown here is derived from an EMBL/GenBank/DDBJ whole genome shotgun (WGS) entry which is preliminary data.</text>
</comment>
<dbReference type="PANTHER" id="PTHR43731">
    <property type="entry name" value="RHOMBOID PROTEASE"/>
    <property type="match status" value="1"/>
</dbReference>
<dbReference type="InterPro" id="IPR022764">
    <property type="entry name" value="Peptidase_S54_rhomboid_dom"/>
</dbReference>
<feature type="transmembrane region" description="Helical" evidence="7">
    <location>
        <begin position="375"/>
        <end position="392"/>
    </location>
</feature>
<keyword evidence="5 7" id="KW-0472">Membrane</keyword>
<evidence type="ECO:0000256" key="6">
    <source>
        <dbReference type="SAM" id="MobiDB-lite"/>
    </source>
</evidence>
<name>A0A835LDZ1_9MAGN</name>
<dbReference type="GO" id="GO:0004252">
    <property type="term" value="F:serine-type endopeptidase activity"/>
    <property type="evidence" value="ECO:0007669"/>
    <property type="project" value="InterPro"/>
</dbReference>
<evidence type="ECO:0000256" key="3">
    <source>
        <dbReference type="ARBA" id="ARBA00022692"/>
    </source>
</evidence>
<dbReference type="OrthoDB" id="418595at2759"/>
<dbReference type="SUPFAM" id="SSF144091">
    <property type="entry name" value="Rhomboid-like"/>
    <property type="match status" value="1"/>
</dbReference>
<feature type="transmembrane region" description="Helical" evidence="7">
    <location>
        <begin position="320"/>
        <end position="340"/>
    </location>
</feature>
<protein>
    <recommendedName>
        <fullName evidence="8">Peptidase S54 rhomboid domain-containing protein</fullName>
    </recommendedName>
</protein>
<dbReference type="Gene3D" id="1.20.1540.10">
    <property type="entry name" value="Rhomboid-like"/>
    <property type="match status" value="1"/>
</dbReference>
<feature type="domain" description="Peptidase S54 rhomboid" evidence="8">
    <location>
        <begin position="311"/>
        <end position="449"/>
    </location>
</feature>
<feature type="transmembrane region" description="Helical" evidence="7">
    <location>
        <begin position="479"/>
        <end position="496"/>
    </location>
</feature>
<accession>A0A835LDZ1</accession>
<dbReference type="AlphaFoldDB" id="A0A835LDZ1"/>
<evidence type="ECO:0000313" key="9">
    <source>
        <dbReference type="EMBL" id="KAF9592013.1"/>
    </source>
</evidence>
<keyword evidence="10" id="KW-1185">Reference proteome</keyword>
<feature type="transmembrane region" description="Helical" evidence="7">
    <location>
        <begin position="347"/>
        <end position="369"/>
    </location>
</feature>
<evidence type="ECO:0000256" key="7">
    <source>
        <dbReference type="SAM" id="Phobius"/>
    </source>
</evidence>
<reference evidence="9 10" key="1">
    <citation type="submission" date="2020-10" db="EMBL/GenBank/DDBJ databases">
        <title>The Coptis chinensis genome and diversification of protoberbering-type alkaloids.</title>
        <authorList>
            <person name="Wang B."/>
            <person name="Shu S."/>
            <person name="Song C."/>
            <person name="Liu Y."/>
        </authorList>
    </citation>
    <scope>NUCLEOTIDE SEQUENCE [LARGE SCALE GENOMIC DNA]</scope>
    <source>
        <strain evidence="9">HL-2020</strain>
        <tissue evidence="9">Leaf</tissue>
    </source>
</reference>
<feature type="compositionally biased region" description="Polar residues" evidence="6">
    <location>
        <begin position="147"/>
        <end position="177"/>
    </location>
</feature>
<evidence type="ECO:0000259" key="8">
    <source>
        <dbReference type="Pfam" id="PF01694"/>
    </source>
</evidence>